<dbReference type="Proteomes" id="UP000262712">
    <property type="component" value="Chromosome"/>
</dbReference>
<dbReference type="CDD" id="cd00438">
    <property type="entry name" value="cupin_RmlC"/>
    <property type="match status" value="1"/>
</dbReference>
<evidence type="ECO:0000256" key="4">
    <source>
        <dbReference type="ARBA" id="ARBA00019595"/>
    </source>
</evidence>
<dbReference type="InterPro" id="IPR000888">
    <property type="entry name" value="RmlC-like"/>
</dbReference>
<comment type="catalytic activity">
    <reaction evidence="1 6">
        <text>dTDP-4-dehydro-6-deoxy-alpha-D-glucose = dTDP-4-dehydro-beta-L-rhamnose</text>
        <dbReference type="Rhea" id="RHEA:16969"/>
        <dbReference type="ChEBI" id="CHEBI:57649"/>
        <dbReference type="ChEBI" id="CHEBI:62830"/>
        <dbReference type="EC" id="5.1.3.13"/>
    </reaction>
</comment>
<evidence type="ECO:0000256" key="2">
    <source>
        <dbReference type="ARBA" id="ARBA00001997"/>
    </source>
</evidence>
<organism evidence="8 9">
    <name type="scientific">Malaciobacter molluscorum LMG 25693</name>
    <dbReference type="NCBI Taxonomy" id="870501"/>
    <lineage>
        <taxon>Bacteria</taxon>
        <taxon>Pseudomonadati</taxon>
        <taxon>Campylobacterota</taxon>
        <taxon>Epsilonproteobacteria</taxon>
        <taxon>Campylobacterales</taxon>
        <taxon>Arcobacteraceae</taxon>
        <taxon>Malaciobacter</taxon>
    </lineage>
</organism>
<comment type="pathway">
    <text evidence="6">Carbohydrate biosynthesis; dTDP-L-rhamnose biosynthesis.</text>
</comment>
<dbReference type="PANTHER" id="PTHR21047:SF2">
    <property type="entry name" value="THYMIDINE DIPHOSPHO-4-KETO-RHAMNOSE 3,5-EPIMERASE"/>
    <property type="match status" value="1"/>
</dbReference>
<dbReference type="KEGG" id="amol:AMOL_1942"/>
<protein>
    <recommendedName>
        <fullName evidence="4 6">dTDP-4-dehydrorhamnose 3,5-epimerase</fullName>
        <ecNumber evidence="3 6">5.1.3.13</ecNumber>
    </recommendedName>
    <alternativeName>
        <fullName evidence="6">Thymidine diphospho-4-keto-rhamnose 3,5-epimerase</fullName>
    </alternativeName>
</protein>
<gene>
    <name evidence="8" type="primary">rfbC</name>
    <name evidence="7" type="ORF">AMOL_1942</name>
    <name evidence="8" type="ORF">CPU12_04015</name>
</gene>
<dbReference type="RefSeq" id="WP_099341793.1">
    <property type="nucleotide sequence ID" value="NZ_CP032098.1"/>
</dbReference>
<dbReference type="GO" id="GO:0008830">
    <property type="term" value="F:dTDP-4-dehydrorhamnose 3,5-epimerase activity"/>
    <property type="evidence" value="ECO:0007669"/>
    <property type="project" value="UniProtKB-UniRule"/>
</dbReference>
<dbReference type="EMBL" id="CP032098">
    <property type="protein sequence ID" value="AXX92902.1"/>
    <property type="molecule type" value="Genomic_DNA"/>
</dbReference>
<dbReference type="EC" id="5.1.3.13" evidence="3 6"/>
<dbReference type="GO" id="GO:0019305">
    <property type="term" value="P:dTDP-rhamnose biosynthetic process"/>
    <property type="evidence" value="ECO:0007669"/>
    <property type="project" value="UniProtKB-UniRule"/>
</dbReference>
<comment type="function">
    <text evidence="2 6">Catalyzes the epimerization of the C3' and C5'positions of dTDP-6-deoxy-D-xylo-4-hexulose, forming dTDP-6-deoxy-L-lyxo-4-hexulose.</text>
</comment>
<evidence type="ECO:0000256" key="1">
    <source>
        <dbReference type="ARBA" id="ARBA00001298"/>
    </source>
</evidence>
<dbReference type="SUPFAM" id="SSF51182">
    <property type="entry name" value="RmlC-like cupins"/>
    <property type="match status" value="1"/>
</dbReference>
<evidence type="ECO:0000313" key="8">
    <source>
        <dbReference type="EMBL" id="PHO18735.1"/>
    </source>
</evidence>
<dbReference type="PANTHER" id="PTHR21047">
    <property type="entry name" value="DTDP-6-DEOXY-D-GLUCOSE-3,5 EPIMERASE"/>
    <property type="match status" value="1"/>
</dbReference>
<evidence type="ECO:0000313" key="10">
    <source>
        <dbReference type="Proteomes" id="UP000262712"/>
    </source>
</evidence>
<comment type="subunit">
    <text evidence="6">Homodimer.</text>
</comment>
<evidence type="ECO:0000256" key="5">
    <source>
        <dbReference type="PIRSR" id="PIRSR600888-3"/>
    </source>
</evidence>
<reference evidence="7 10" key="2">
    <citation type="submission" date="2018-08" db="EMBL/GenBank/DDBJ databases">
        <title>Complete genome of the Arcobacter molluscorum type strain LMG 25693.</title>
        <authorList>
            <person name="Miller W.G."/>
            <person name="Yee E."/>
            <person name="Bono J.L."/>
        </authorList>
    </citation>
    <scope>NUCLEOTIDE SEQUENCE [LARGE SCALE GENOMIC DNA]</scope>
    <source>
        <strain evidence="7 10">CECT 7696</strain>
    </source>
</reference>
<keyword evidence="9" id="KW-1185">Reference proteome</keyword>
<accession>A0A2G1DJQ7</accession>
<proteinExistence type="inferred from homology"/>
<evidence type="ECO:0000313" key="9">
    <source>
        <dbReference type="Proteomes" id="UP000221222"/>
    </source>
</evidence>
<evidence type="ECO:0000256" key="6">
    <source>
        <dbReference type="RuleBase" id="RU364069"/>
    </source>
</evidence>
<dbReference type="InterPro" id="IPR014710">
    <property type="entry name" value="RmlC-like_jellyroll"/>
</dbReference>
<dbReference type="GO" id="GO:0000271">
    <property type="term" value="P:polysaccharide biosynthetic process"/>
    <property type="evidence" value="ECO:0007669"/>
    <property type="project" value="TreeGrafter"/>
</dbReference>
<dbReference type="UniPathway" id="UPA00124"/>
<evidence type="ECO:0000256" key="3">
    <source>
        <dbReference type="ARBA" id="ARBA00012098"/>
    </source>
</evidence>
<dbReference type="AlphaFoldDB" id="A0A2G1DJQ7"/>
<sequence>MNIINTSIDGLKIFEPKIFEDERGTFIKTFNDEFFQKNGLNISIKETYCSISHKDVIRGMHFQTPPHEHLKVVYVSFGKILDVVLDIRKNSPTYGESFSIELSNINRKVLIIPEGLAHGFKSLVDNTNVICMQTSCYSPENDSGIRYDSFNFNWDCEKPIISKKDQQLSLFGDFKTPFVGEYN</sequence>
<dbReference type="InterPro" id="IPR011051">
    <property type="entry name" value="RmlC_Cupin_sf"/>
</dbReference>
<reference evidence="8 9" key="1">
    <citation type="submission" date="2017-09" db="EMBL/GenBank/DDBJ databases">
        <title>Arcobacter canalis sp. nov., a new species isolated from a water canal contaminated with urban sewage.</title>
        <authorList>
            <person name="Perez-Cataluna A."/>
            <person name="Salas-Masso N."/>
            <person name="Figueras M.J."/>
        </authorList>
    </citation>
    <scope>NUCLEOTIDE SEQUENCE [LARGE SCALE GENOMIC DNA]</scope>
    <source>
        <strain evidence="8 9">F98-3</strain>
    </source>
</reference>
<dbReference type="Gene3D" id="2.60.120.10">
    <property type="entry name" value="Jelly Rolls"/>
    <property type="match status" value="1"/>
</dbReference>
<dbReference type="Proteomes" id="UP000221222">
    <property type="component" value="Unassembled WGS sequence"/>
</dbReference>
<feature type="site" description="Participates in a stacking interaction with the thymidine ring of dTDP-4-oxo-6-deoxyglucose" evidence="5">
    <location>
        <position position="137"/>
    </location>
</feature>
<comment type="similarity">
    <text evidence="6">Belongs to the dTDP-4-dehydrorhamnose 3,5-epimerase family.</text>
</comment>
<keyword evidence="6" id="KW-0413">Isomerase</keyword>
<dbReference type="GO" id="GO:0005829">
    <property type="term" value="C:cytosol"/>
    <property type="evidence" value="ECO:0007669"/>
    <property type="project" value="TreeGrafter"/>
</dbReference>
<dbReference type="NCBIfam" id="TIGR01221">
    <property type="entry name" value="rmlC"/>
    <property type="match status" value="1"/>
</dbReference>
<evidence type="ECO:0000313" key="7">
    <source>
        <dbReference type="EMBL" id="AXX92902.1"/>
    </source>
</evidence>
<dbReference type="Pfam" id="PF00908">
    <property type="entry name" value="dTDP_sugar_isom"/>
    <property type="match status" value="1"/>
</dbReference>
<name>A0A2G1DJQ7_9BACT</name>
<dbReference type="EMBL" id="NXFY01000004">
    <property type="protein sequence ID" value="PHO18735.1"/>
    <property type="molecule type" value="Genomic_DNA"/>
</dbReference>